<evidence type="ECO:0000313" key="2">
    <source>
        <dbReference type="Proteomes" id="UP000054053"/>
    </source>
</evidence>
<dbReference type="EMBL" id="BBTG02000018">
    <property type="protein sequence ID" value="GAO13930.1"/>
    <property type="molecule type" value="Genomic_DNA"/>
</dbReference>
<dbReference type="Proteomes" id="UP000054053">
    <property type="component" value="Unassembled WGS sequence"/>
</dbReference>
<proteinExistence type="predicted"/>
<sequence>MAAPQQPLTFNDVFDDEDVDEPKAANTVHHIRANSSIMQMKKILGETRPVVLILPALPG</sequence>
<name>A0A1B5KSP2_USTVR</name>
<evidence type="ECO:0000313" key="1">
    <source>
        <dbReference type="EMBL" id="GAO13930.1"/>
    </source>
</evidence>
<reference evidence="2" key="1">
    <citation type="journal article" date="2016" name="Genome Announc.">
        <title>Genome sequence of Ustilaginoidea virens IPU010, a rice pathogenic fungus causing false smut.</title>
        <authorList>
            <person name="Kumagai T."/>
            <person name="Ishii T."/>
            <person name="Terai G."/>
            <person name="Umemura M."/>
            <person name="Machida M."/>
            <person name="Asai K."/>
        </authorList>
    </citation>
    <scope>NUCLEOTIDE SEQUENCE [LARGE SCALE GENOMIC DNA]</scope>
    <source>
        <strain evidence="2">IPU010</strain>
    </source>
</reference>
<protein>
    <submittedName>
        <fullName evidence="1">Uncharacterized protein</fullName>
    </submittedName>
</protein>
<organism evidence="1 2">
    <name type="scientific">Ustilaginoidea virens</name>
    <name type="common">Rice false smut fungus</name>
    <name type="synonym">Villosiclava virens</name>
    <dbReference type="NCBI Taxonomy" id="1159556"/>
    <lineage>
        <taxon>Eukaryota</taxon>
        <taxon>Fungi</taxon>
        <taxon>Dikarya</taxon>
        <taxon>Ascomycota</taxon>
        <taxon>Pezizomycotina</taxon>
        <taxon>Sordariomycetes</taxon>
        <taxon>Hypocreomycetidae</taxon>
        <taxon>Hypocreales</taxon>
        <taxon>Clavicipitaceae</taxon>
        <taxon>Ustilaginoidea</taxon>
    </lineage>
</organism>
<accession>A0A1B5KSP2</accession>
<dbReference type="AlphaFoldDB" id="A0A1B5KSP2"/>
<gene>
    <name evidence="1" type="ORF">UVI_02034860</name>
</gene>
<comment type="caution">
    <text evidence="1">The sequence shown here is derived from an EMBL/GenBank/DDBJ whole genome shotgun (WGS) entry which is preliminary data.</text>
</comment>